<dbReference type="PANTHER" id="PTHR24276">
    <property type="entry name" value="POLYSERASE-RELATED"/>
    <property type="match status" value="1"/>
</dbReference>
<dbReference type="GO" id="GO:0004252">
    <property type="term" value="F:serine-type endopeptidase activity"/>
    <property type="evidence" value="ECO:0007669"/>
    <property type="project" value="InterPro"/>
</dbReference>
<keyword evidence="6" id="KW-0732">Signal</keyword>
<dbReference type="SMART" id="SM00020">
    <property type="entry name" value="Tryp_SPc"/>
    <property type="match status" value="1"/>
</dbReference>
<dbReference type="InterPro" id="IPR001254">
    <property type="entry name" value="Trypsin_dom"/>
</dbReference>
<evidence type="ECO:0000256" key="3">
    <source>
        <dbReference type="ARBA" id="ARBA00022801"/>
    </source>
</evidence>
<dbReference type="Pfam" id="PF00089">
    <property type="entry name" value="Trypsin"/>
    <property type="match status" value="1"/>
</dbReference>
<keyword evidence="3" id="KW-0378">Hydrolase</keyword>
<feature type="domain" description="Peptidase S1" evidence="7">
    <location>
        <begin position="26"/>
        <end position="262"/>
    </location>
</feature>
<dbReference type="InterPro" id="IPR009003">
    <property type="entry name" value="Peptidase_S1_PA"/>
</dbReference>
<dbReference type="GO" id="GO:0006508">
    <property type="term" value="P:proteolysis"/>
    <property type="evidence" value="ECO:0007669"/>
    <property type="project" value="UniProtKB-KW"/>
</dbReference>
<dbReference type="EMBL" id="CAKJTU040000009">
    <property type="protein sequence ID" value="CAH1183214.1"/>
    <property type="molecule type" value="Genomic_DNA"/>
</dbReference>
<evidence type="ECO:0000256" key="4">
    <source>
        <dbReference type="ARBA" id="ARBA00022825"/>
    </source>
</evidence>
<evidence type="ECO:0000256" key="2">
    <source>
        <dbReference type="ARBA" id="ARBA00022670"/>
    </source>
</evidence>
<keyword evidence="5" id="KW-1015">Disulfide bond</keyword>
<evidence type="ECO:0000313" key="10">
    <source>
        <dbReference type="Proteomes" id="UP001152799"/>
    </source>
</evidence>
<keyword evidence="4" id="KW-0720">Serine protease</keyword>
<proteinExistence type="inferred from homology"/>
<evidence type="ECO:0000256" key="6">
    <source>
        <dbReference type="SAM" id="SignalP"/>
    </source>
</evidence>
<dbReference type="CDD" id="cd00190">
    <property type="entry name" value="Tryp_SPc"/>
    <property type="match status" value="1"/>
</dbReference>
<dbReference type="InterPro" id="IPR018114">
    <property type="entry name" value="TRYPSIN_HIS"/>
</dbReference>
<sequence>MNVLCFVFGLGAWLWQETQQKTISPRIINGEKVSIKDYPYQVGLEITYHDKSELLQCGGALISKKHILTAAHCFNFRSEDPEIVTVLMGSDRSIKTFHEEGKLQSGAQLQRCRKCWRNHPKFEPVTYKNDISIITLEHEIELSSQVQPISLPKRIDLIHNMVNKPAVVSGWGLTENREASDTLRAINVTLTNQYCPEKTLCYIPVNNKSECKGDSGGPIVIEKKVVGIVSHYDSGDKKMDPTFCEQSVLIIQTNVANHLDWIQTVTKIPVENFWSALSDFIELLLGNIEWDLFLN</sequence>
<dbReference type="PANTHER" id="PTHR24276:SF91">
    <property type="entry name" value="AT26814P-RELATED"/>
    <property type="match status" value="1"/>
</dbReference>
<keyword evidence="2" id="KW-0645">Protease</keyword>
<feature type="chain" id="PRO_5040711828" description="Peptidase S1 domain-containing protein" evidence="6">
    <location>
        <begin position="21"/>
        <end position="295"/>
    </location>
</feature>
<name>A0A9P0DV56_9CUCU</name>
<dbReference type="Proteomes" id="UP001152799">
    <property type="component" value="Chromosome 6"/>
</dbReference>
<evidence type="ECO:0000256" key="1">
    <source>
        <dbReference type="ARBA" id="ARBA00007664"/>
    </source>
</evidence>
<organism evidence="9 10">
    <name type="scientific">Ceutorhynchus assimilis</name>
    <name type="common">cabbage seed weevil</name>
    <dbReference type="NCBI Taxonomy" id="467358"/>
    <lineage>
        <taxon>Eukaryota</taxon>
        <taxon>Metazoa</taxon>
        <taxon>Ecdysozoa</taxon>
        <taxon>Arthropoda</taxon>
        <taxon>Hexapoda</taxon>
        <taxon>Insecta</taxon>
        <taxon>Pterygota</taxon>
        <taxon>Neoptera</taxon>
        <taxon>Endopterygota</taxon>
        <taxon>Coleoptera</taxon>
        <taxon>Polyphaga</taxon>
        <taxon>Cucujiformia</taxon>
        <taxon>Curculionidae</taxon>
        <taxon>Ceutorhynchinae</taxon>
        <taxon>Ceutorhynchus</taxon>
    </lineage>
</organism>
<comment type="similarity">
    <text evidence="1">Belongs to the peptidase S1 family.</text>
</comment>
<dbReference type="InterPro" id="IPR001314">
    <property type="entry name" value="Peptidase_S1A"/>
</dbReference>
<evidence type="ECO:0000256" key="5">
    <source>
        <dbReference type="ARBA" id="ARBA00023157"/>
    </source>
</evidence>
<protein>
    <recommendedName>
        <fullName evidence="7">Peptidase S1 domain-containing protein</fullName>
    </recommendedName>
</protein>
<reference evidence="9" key="1">
    <citation type="submission" date="2022-01" db="EMBL/GenBank/DDBJ databases">
        <authorList>
            <person name="King R."/>
        </authorList>
    </citation>
    <scope>NUCLEOTIDE SEQUENCE</scope>
</reference>
<dbReference type="PRINTS" id="PR00722">
    <property type="entry name" value="CHYMOTRYPSIN"/>
</dbReference>
<dbReference type="Proteomes" id="UP001152799">
    <property type="component" value="Unassembled WGS sequence"/>
</dbReference>
<dbReference type="InterPro" id="IPR050430">
    <property type="entry name" value="Peptidase_S1"/>
</dbReference>
<evidence type="ECO:0000259" key="7">
    <source>
        <dbReference type="SMART" id="SM00020"/>
    </source>
</evidence>
<gene>
    <name evidence="8" type="ORF">CEUTPL_LOCUS10515</name>
    <name evidence="9" type="ORF">CEUTPL_LOCUS14579</name>
</gene>
<dbReference type="SUPFAM" id="SSF50494">
    <property type="entry name" value="Trypsin-like serine proteases"/>
    <property type="match status" value="1"/>
</dbReference>
<dbReference type="FunFam" id="2.40.10.10:FF:000068">
    <property type="entry name" value="transmembrane protease serine 2"/>
    <property type="match status" value="1"/>
</dbReference>
<evidence type="ECO:0000313" key="8">
    <source>
        <dbReference type="EMBL" id="CAG9770053.1"/>
    </source>
</evidence>
<dbReference type="Gene3D" id="2.40.10.10">
    <property type="entry name" value="Trypsin-like serine proteases"/>
    <property type="match status" value="1"/>
</dbReference>
<feature type="signal peptide" evidence="6">
    <location>
        <begin position="1"/>
        <end position="20"/>
    </location>
</feature>
<dbReference type="EMBL" id="OU892282">
    <property type="protein sequence ID" value="CAG9770053.1"/>
    <property type="molecule type" value="Genomic_DNA"/>
</dbReference>
<dbReference type="AlphaFoldDB" id="A0A9P0DV56"/>
<dbReference type="PROSITE" id="PS00134">
    <property type="entry name" value="TRYPSIN_HIS"/>
    <property type="match status" value="1"/>
</dbReference>
<keyword evidence="10" id="KW-1185">Reference proteome</keyword>
<accession>A0A9P0DV56</accession>
<dbReference type="InterPro" id="IPR043504">
    <property type="entry name" value="Peptidase_S1_PA_chymotrypsin"/>
</dbReference>
<evidence type="ECO:0000313" key="9">
    <source>
        <dbReference type="EMBL" id="CAH1183214.1"/>
    </source>
</evidence>
<dbReference type="OrthoDB" id="5565075at2759"/>